<dbReference type="PANTHER" id="PTHR42080">
    <property type="entry name" value="SRR1 DOMAIN-CONTAINING PROTEIN"/>
    <property type="match status" value="1"/>
</dbReference>
<feature type="domain" description="SRR1-like" evidence="1">
    <location>
        <begin position="192"/>
        <end position="291"/>
    </location>
</feature>
<keyword evidence="3" id="KW-1185">Reference proteome</keyword>
<dbReference type="OrthoDB" id="5230585at2759"/>
<dbReference type="InterPro" id="IPR012942">
    <property type="entry name" value="SRR1-like"/>
</dbReference>
<accession>A0A194VAN9</accession>
<protein>
    <recommendedName>
        <fullName evidence="1">SRR1-like domain-containing protein</fullName>
    </recommendedName>
</protein>
<dbReference type="EMBL" id="KN714762">
    <property type="protein sequence ID" value="KUI60933.1"/>
    <property type="molecule type" value="Genomic_DNA"/>
</dbReference>
<dbReference type="PANTHER" id="PTHR42080:SF3">
    <property type="entry name" value="SRR1-LIKE DOMAIN-CONTAINING PROTEIN"/>
    <property type="match status" value="1"/>
</dbReference>
<evidence type="ECO:0000259" key="1">
    <source>
        <dbReference type="Pfam" id="PF07985"/>
    </source>
</evidence>
<gene>
    <name evidence="2" type="ORF">VP1G_08095</name>
</gene>
<dbReference type="Pfam" id="PF07985">
    <property type="entry name" value="SRR1"/>
    <property type="match status" value="1"/>
</dbReference>
<dbReference type="AlphaFoldDB" id="A0A194VAN9"/>
<organism evidence="2 3">
    <name type="scientific">Cytospora mali</name>
    <name type="common">Apple Valsa canker fungus</name>
    <name type="synonym">Valsa mali</name>
    <dbReference type="NCBI Taxonomy" id="578113"/>
    <lineage>
        <taxon>Eukaryota</taxon>
        <taxon>Fungi</taxon>
        <taxon>Dikarya</taxon>
        <taxon>Ascomycota</taxon>
        <taxon>Pezizomycotina</taxon>
        <taxon>Sordariomycetes</taxon>
        <taxon>Sordariomycetidae</taxon>
        <taxon>Diaporthales</taxon>
        <taxon>Cytosporaceae</taxon>
        <taxon>Cytospora</taxon>
    </lineage>
</organism>
<evidence type="ECO:0000313" key="3">
    <source>
        <dbReference type="Proteomes" id="UP000078576"/>
    </source>
</evidence>
<evidence type="ECO:0000313" key="2">
    <source>
        <dbReference type="EMBL" id="KUI60933.1"/>
    </source>
</evidence>
<reference evidence="3" key="1">
    <citation type="submission" date="2014-12" db="EMBL/GenBank/DDBJ databases">
        <title>Genome Sequence of Valsa Canker Pathogens Uncovers a Specific Adaption of Colonization on Woody Bark.</title>
        <authorList>
            <person name="Yin Z."/>
            <person name="Liu H."/>
            <person name="Gao X."/>
            <person name="Li Z."/>
            <person name="Song N."/>
            <person name="Ke X."/>
            <person name="Dai Q."/>
            <person name="Wu Y."/>
            <person name="Sun Y."/>
            <person name="Xu J.-R."/>
            <person name="Kang Z.K."/>
            <person name="Wang L."/>
            <person name="Huang L."/>
        </authorList>
    </citation>
    <scope>NUCLEOTIDE SEQUENCE [LARGE SCALE GENOMIC DNA]</scope>
    <source>
        <strain evidence="3">SXYL134</strain>
    </source>
</reference>
<sequence length="367" mass="41366">MDALFIPPSETTEARILKDRIRAIYSSGVQFFKKSALENLMHQVDEIKTLIDNGQSIDGKAFLMEGIDGKVVQSRIPYYVEGLRPDHEGVLRRTEFTLEYRTYQQLIRAVDFGPSELAYCPLSIVYPLEDTDENEGLELTREVFHAGIKTWEASEGCKSLRSALETASIPGPITKIIAFANSTISKYDGPGRHRSIIQHALMLTLKKSLEARGSVGIECFAQDPIYTEVDKSVLQEVGITVLDDPRGFLEVDDQSIVLSFGANIPVRQIVSDLARPAILIWDTVINSEDEIIRSWLASWSPPRPWKTLEELEGQICDPESSRVQNMIENEYVEMVDFDEGFDTALRRTNFLDTLAKSGQSEVWITLE</sequence>
<name>A0A194VAN9_CYTMA</name>
<proteinExistence type="predicted"/>
<dbReference type="Proteomes" id="UP000078576">
    <property type="component" value="Unassembled WGS sequence"/>
</dbReference>